<reference evidence="2 3" key="1">
    <citation type="submission" date="2019-12" db="EMBL/GenBank/DDBJ databases">
        <title>Genome sequence of Streptomyces bambusae.</title>
        <authorList>
            <person name="Bansal K."/>
            <person name="Choksket S."/>
            <person name="Korpole S."/>
            <person name="Patil P.B."/>
        </authorList>
    </citation>
    <scope>NUCLEOTIDE SEQUENCE [LARGE SCALE GENOMIC DNA]</scope>
    <source>
        <strain evidence="2 3">SK60</strain>
    </source>
</reference>
<accession>A0ABS6YYK9</accession>
<proteinExistence type="predicted"/>
<dbReference type="RefSeq" id="WP_219664155.1">
    <property type="nucleotide sequence ID" value="NZ_WTFF01000002.1"/>
</dbReference>
<dbReference type="EMBL" id="WTFF01000002">
    <property type="protein sequence ID" value="MBW5480451.1"/>
    <property type="molecule type" value="Genomic_DNA"/>
</dbReference>
<keyword evidence="1" id="KW-1133">Transmembrane helix</keyword>
<keyword evidence="3" id="KW-1185">Reference proteome</keyword>
<name>A0ABS6YYK9_9ACTN</name>
<protein>
    <submittedName>
        <fullName evidence="2">Uncharacterized protein</fullName>
    </submittedName>
</protein>
<feature type="transmembrane region" description="Helical" evidence="1">
    <location>
        <begin position="31"/>
        <end position="50"/>
    </location>
</feature>
<gene>
    <name evidence="2" type="ORF">GPJ59_00690</name>
</gene>
<feature type="transmembrane region" description="Helical" evidence="1">
    <location>
        <begin position="82"/>
        <end position="101"/>
    </location>
</feature>
<evidence type="ECO:0000313" key="3">
    <source>
        <dbReference type="Proteomes" id="UP000812013"/>
    </source>
</evidence>
<keyword evidence="1" id="KW-0472">Membrane</keyword>
<evidence type="ECO:0000313" key="2">
    <source>
        <dbReference type="EMBL" id="MBW5480451.1"/>
    </source>
</evidence>
<organism evidence="2 3">
    <name type="scientific">Streptomyces bambusae</name>
    <dbReference type="NCBI Taxonomy" id="1550616"/>
    <lineage>
        <taxon>Bacteria</taxon>
        <taxon>Bacillati</taxon>
        <taxon>Actinomycetota</taxon>
        <taxon>Actinomycetes</taxon>
        <taxon>Kitasatosporales</taxon>
        <taxon>Streptomycetaceae</taxon>
        <taxon>Streptomyces</taxon>
    </lineage>
</organism>
<keyword evidence="1" id="KW-0812">Transmembrane</keyword>
<evidence type="ECO:0000256" key="1">
    <source>
        <dbReference type="SAM" id="Phobius"/>
    </source>
</evidence>
<comment type="caution">
    <text evidence="2">The sequence shown here is derived from an EMBL/GenBank/DDBJ whole genome shotgun (WGS) entry which is preliminary data.</text>
</comment>
<dbReference type="Proteomes" id="UP000812013">
    <property type="component" value="Unassembled WGS sequence"/>
</dbReference>
<sequence length="104" mass="11754">MRFEHLDGPFCRACGTAVVRQMTTRALCLGWWGPLSLVIFNPFTLLWNLFSYLKYSKLPPSPPAPGHVHLDAGRPVLRRPHAYVALIPLAWACWVVFQIVAHST</sequence>